<name>A0A6I6FDS9_9CLOT</name>
<dbReference type="GO" id="GO:0015450">
    <property type="term" value="F:protein-transporting ATPase activity"/>
    <property type="evidence" value="ECO:0007669"/>
    <property type="project" value="UniProtKB-UniRule"/>
</dbReference>
<comment type="similarity">
    <text evidence="2 10">Belongs to the SecG family.</text>
</comment>
<evidence type="ECO:0000313" key="12">
    <source>
        <dbReference type="Proteomes" id="UP000422764"/>
    </source>
</evidence>
<protein>
    <recommendedName>
        <fullName evidence="10">Protein-export membrane protein SecG</fullName>
    </recommendedName>
</protein>
<dbReference type="Proteomes" id="UP000422764">
    <property type="component" value="Chromosome"/>
</dbReference>
<keyword evidence="6 10" id="KW-0653">Protein transport</keyword>
<evidence type="ECO:0000256" key="3">
    <source>
        <dbReference type="ARBA" id="ARBA00022448"/>
    </source>
</evidence>
<dbReference type="EMBL" id="CP046522">
    <property type="protein sequence ID" value="QGU96035.1"/>
    <property type="molecule type" value="Genomic_DNA"/>
</dbReference>
<dbReference type="PANTHER" id="PTHR34182:SF1">
    <property type="entry name" value="PROTEIN-EXPORT MEMBRANE PROTEIN SECG"/>
    <property type="match status" value="1"/>
</dbReference>
<gene>
    <name evidence="11" type="primary">secG</name>
    <name evidence="11" type="ORF">GOM49_13885</name>
</gene>
<evidence type="ECO:0000256" key="10">
    <source>
        <dbReference type="RuleBase" id="RU365087"/>
    </source>
</evidence>
<evidence type="ECO:0000256" key="6">
    <source>
        <dbReference type="ARBA" id="ARBA00022927"/>
    </source>
</evidence>
<dbReference type="AlphaFoldDB" id="A0A6I6FDS9"/>
<keyword evidence="4 10" id="KW-1003">Cell membrane</keyword>
<sequence>MLMHTFLQAAQIIVSIALIVVVLRQPGKADGFNLISSGSDTFYAKNKTKTYESFLARLTVILAIAFGIITIFLTLVR</sequence>
<comment type="function">
    <text evidence="10">Involved in protein export. Participates in an early event of protein translocation.</text>
</comment>
<dbReference type="GO" id="GO:0043952">
    <property type="term" value="P:protein transport by the Sec complex"/>
    <property type="evidence" value="ECO:0007669"/>
    <property type="project" value="TreeGrafter"/>
</dbReference>
<dbReference type="GO" id="GO:0009306">
    <property type="term" value="P:protein secretion"/>
    <property type="evidence" value="ECO:0007669"/>
    <property type="project" value="UniProtKB-UniRule"/>
</dbReference>
<evidence type="ECO:0000256" key="1">
    <source>
        <dbReference type="ARBA" id="ARBA00004651"/>
    </source>
</evidence>
<keyword evidence="8 10" id="KW-0811">Translocation</keyword>
<dbReference type="Pfam" id="PF03840">
    <property type="entry name" value="SecG"/>
    <property type="match status" value="1"/>
</dbReference>
<evidence type="ECO:0000256" key="7">
    <source>
        <dbReference type="ARBA" id="ARBA00022989"/>
    </source>
</evidence>
<keyword evidence="5 10" id="KW-0812">Transmembrane</keyword>
<keyword evidence="9 10" id="KW-0472">Membrane</keyword>
<keyword evidence="7 10" id="KW-1133">Transmembrane helix</keyword>
<dbReference type="GO" id="GO:0005886">
    <property type="term" value="C:plasma membrane"/>
    <property type="evidence" value="ECO:0007669"/>
    <property type="project" value="UniProtKB-SubCell"/>
</dbReference>
<organism evidence="11 12">
    <name type="scientific">Clostridium bovifaecis</name>
    <dbReference type="NCBI Taxonomy" id="2184719"/>
    <lineage>
        <taxon>Bacteria</taxon>
        <taxon>Bacillati</taxon>
        <taxon>Bacillota</taxon>
        <taxon>Clostridia</taxon>
        <taxon>Eubacteriales</taxon>
        <taxon>Clostridiaceae</taxon>
        <taxon>Clostridium</taxon>
    </lineage>
</organism>
<feature type="transmembrane region" description="Helical" evidence="10">
    <location>
        <begin position="55"/>
        <end position="76"/>
    </location>
</feature>
<dbReference type="PRINTS" id="PR01651">
    <property type="entry name" value="SECGEXPORT"/>
</dbReference>
<evidence type="ECO:0000256" key="9">
    <source>
        <dbReference type="ARBA" id="ARBA00023136"/>
    </source>
</evidence>
<dbReference type="NCBIfam" id="TIGR00810">
    <property type="entry name" value="secG"/>
    <property type="match status" value="1"/>
</dbReference>
<evidence type="ECO:0000313" key="11">
    <source>
        <dbReference type="EMBL" id="QGU96035.1"/>
    </source>
</evidence>
<dbReference type="GO" id="GO:0065002">
    <property type="term" value="P:intracellular protein transmembrane transport"/>
    <property type="evidence" value="ECO:0007669"/>
    <property type="project" value="TreeGrafter"/>
</dbReference>
<evidence type="ECO:0000256" key="2">
    <source>
        <dbReference type="ARBA" id="ARBA00008445"/>
    </source>
</evidence>
<proteinExistence type="inferred from homology"/>
<keyword evidence="12" id="KW-1185">Reference proteome</keyword>
<evidence type="ECO:0000256" key="8">
    <source>
        <dbReference type="ARBA" id="ARBA00023010"/>
    </source>
</evidence>
<keyword evidence="3 10" id="KW-0813">Transport</keyword>
<comment type="caution">
    <text evidence="10">Lacks conserved residue(s) required for the propagation of feature annotation.</text>
</comment>
<evidence type="ECO:0000256" key="5">
    <source>
        <dbReference type="ARBA" id="ARBA00022692"/>
    </source>
</evidence>
<comment type="subcellular location">
    <subcellularLocation>
        <location evidence="1 10">Cell membrane</location>
        <topology evidence="1 10">Multi-pass membrane protein</topology>
    </subcellularLocation>
</comment>
<dbReference type="InterPro" id="IPR004692">
    <property type="entry name" value="SecG"/>
</dbReference>
<evidence type="ECO:0000256" key="4">
    <source>
        <dbReference type="ARBA" id="ARBA00022475"/>
    </source>
</evidence>
<reference evidence="11 12" key="1">
    <citation type="submission" date="2019-12" db="EMBL/GenBank/DDBJ databases">
        <title>Genome sequenceing of Clostridium bovifaecis.</title>
        <authorList>
            <person name="Yao Y."/>
        </authorList>
    </citation>
    <scope>NUCLEOTIDE SEQUENCE [LARGE SCALE GENOMIC DNA]</scope>
    <source>
        <strain evidence="11 12">BXX</strain>
    </source>
</reference>
<accession>A0A6I6FDS9</accession>
<dbReference type="PANTHER" id="PTHR34182">
    <property type="entry name" value="PROTEIN-EXPORT MEMBRANE PROTEIN SECG"/>
    <property type="match status" value="1"/>
</dbReference>